<name>A0A9P4NED7_9PEZI</name>
<feature type="non-terminal residue" evidence="4">
    <location>
        <position position="147"/>
    </location>
</feature>
<dbReference type="SUPFAM" id="SSF48403">
    <property type="entry name" value="Ankyrin repeat"/>
    <property type="match status" value="1"/>
</dbReference>
<dbReference type="Proteomes" id="UP000800235">
    <property type="component" value="Unassembled WGS sequence"/>
</dbReference>
<dbReference type="Gene3D" id="1.25.40.20">
    <property type="entry name" value="Ankyrin repeat-containing domain"/>
    <property type="match status" value="1"/>
</dbReference>
<dbReference type="SMART" id="SM00248">
    <property type="entry name" value="ANK"/>
    <property type="match status" value="3"/>
</dbReference>
<feature type="non-terminal residue" evidence="4">
    <location>
        <position position="1"/>
    </location>
</feature>
<organism evidence="4 5">
    <name type="scientific">Tothia fuscella</name>
    <dbReference type="NCBI Taxonomy" id="1048955"/>
    <lineage>
        <taxon>Eukaryota</taxon>
        <taxon>Fungi</taxon>
        <taxon>Dikarya</taxon>
        <taxon>Ascomycota</taxon>
        <taxon>Pezizomycotina</taxon>
        <taxon>Dothideomycetes</taxon>
        <taxon>Pleosporomycetidae</taxon>
        <taxon>Venturiales</taxon>
        <taxon>Cylindrosympodiaceae</taxon>
        <taxon>Tothia</taxon>
    </lineage>
</organism>
<dbReference type="AlphaFoldDB" id="A0A9P4NED7"/>
<keyword evidence="2 3" id="KW-0040">ANK repeat</keyword>
<evidence type="ECO:0000313" key="4">
    <source>
        <dbReference type="EMBL" id="KAF2416553.1"/>
    </source>
</evidence>
<evidence type="ECO:0000313" key="5">
    <source>
        <dbReference type="Proteomes" id="UP000800235"/>
    </source>
</evidence>
<dbReference type="PANTHER" id="PTHR24198:SF194">
    <property type="entry name" value="INVERSIN-A"/>
    <property type="match status" value="1"/>
</dbReference>
<evidence type="ECO:0000256" key="3">
    <source>
        <dbReference type="PROSITE-ProRule" id="PRU00023"/>
    </source>
</evidence>
<dbReference type="OrthoDB" id="366390at2759"/>
<sequence>IDSVGQTALHIALAQGHKTCVTILVDEKRTPEADLFRKWQMLHLVVISSKMDFLHEAMSGLVDQKIKQDPVAKLCGGRTPLHRATEKESIENVEYLLDCGFPADLQDLKGCTAIHIAPERLSVPLIEIFLKHGASFSARDDRGQTVL</sequence>
<keyword evidence="1" id="KW-0677">Repeat</keyword>
<dbReference type="PROSITE" id="PS50088">
    <property type="entry name" value="ANK_REPEAT"/>
    <property type="match status" value="2"/>
</dbReference>
<dbReference type="PROSITE" id="PS50297">
    <property type="entry name" value="ANK_REP_REGION"/>
    <property type="match status" value="2"/>
</dbReference>
<gene>
    <name evidence="4" type="ORF">EJ08DRAFT_564348</name>
</gene>
<proteinExistence type="predicted"/>
<dbReference type="PANTHER" id="PTHR24198">
    <property type="entry name" value="ANKYRIN REPEAT AND PROTEIN KINASE DOMAIN-CONTAINING PROTEIN"/>
    <property type="match status" value="1"/>
</dbReference>
<feature type="repeat" description="ANK" evidence="3">
    <location>
        <begin position="76"/>
        <end position="108"/>
    </location>
</feature>
<dbReference type="InterPro" id="IPR036770">
    <property type="entry name" value="Ankyrin_rpt-contain_sf"/>
</dbReference>
<dbReference type="EMBL" id="MU007155">
    <property type="protein sequence ID" value="KAF2416553.1"/>
    <property type="molecule type" value="Genomic_DNA"/>
</dbReference>
<reference evidence="4" key="1">
    <citation type="journal article" date="2020" name="Stud. Mycol.">
        <title>101 Dothideomycetes genomes: a test case for predicting lifestyles and emergence of pathogens.</title>
        <authorList>
            <person name="Haridas S."/>
            <person name="Albert R."/>
            <person name="Binder M."/>
            <person name="Bloem J."/>
            <person name="Labutti K."/>
            <person name="Salamov A."/>
            <person name="Andreopoulos B."/>
            <person name="Baker S."/>
            <person name="Barry K."/>
            <person name="Bills G."/>
            <person name="Bluhm B."/>
            <person name="Cannon C."/>
            <person name="Castanera R."/>
            <person name="Culley D."/>
            <person name="Daum C."/>
            <person name="Ezra D."/>
            <person name="Gonzalez J."/>
            <person name="Henrissat B."/>
            <person name="Kuo A."/>
            <person name="Liang C."/>
            <person name="Lipzen A."/>
            <person name="Lutzoni F."/>
            <person name="Magnuson J."/>
            <person name="Mondo S."/>
            <person name="Nolan M."/>
            <person name="Ohm R."/>
            <person name="Pangilinan J."/>
            <person name="Park H.-J."/>
            <person name="Ramirez L."/>
            <person name="Alfaro M."/>
            <person name="Sun H."/>
            <person name="Tritt A."/>
            <person name="Yoshinaga Y."/>
            <person name="Zwiers L.-H."/>
            <person name="Turgeon B."/>
            <person name="Goodwin S."/>
            <person name="Spatafora J."/>
            <person name="Crous P."/>
            <person name="Grigoriev I."/>
        </authorList>
    </citation>
    <scope>NUCLEOTIDE SEQUENCE</scope>
    <source>
        <strain evidence="4">CBS 130266</strain>
    </source>
</reference>
<evidence type="ECO:0000256" key="1">
    <source>
        <dbReference type="ARBA" id="ARBA00022737"/>
    </source>
</evidence>
<comment type="caution">
    <text evidence="4">The sequence shown here is derived from an EMBL/GenBank/DDBJ whole genome shotgun (WGS) entry which is preliminary data.</text>
</comment>
<accession>A0A9P4NED7</accession>
<dbReference type="Pfam" id="PF00023">
    <property type="entry name" value="Ank"/>
    <property type="match status" value="2"/>
</dbReference>
<dbReference type="PRINTS" id="PR01415">
    <property type="entry name" value="ANKYRIN"/>
</dbReference>
<keyword evidence="5" id="KW-1185">Reference proteome</keyword>
<evidence type="ECO:0000256" key="2">
    <source>
        <dbReference type="ARBA" id="ARBA00023043"/>
    </source>
</evidence>
<feature type="repeat" description="ANK" evidence="3">
    <location>
        <begin position="109"/>
        <end position="141"/>
    </location>
</feature>
<dbReference type="InterPro" id="IPR002110">
    <property type="entry name" value="Ankyrin_rpt"/>
</dbReference>
<protein>
    <submittedName>
        <fullName evidence="4">Ankyrin</fullName>
    </submittedName>
</protein>